<dbReference type="Proteomes" id="UP000680279">
    <property type="component" value="Unassembled WGS sequence"/>
</dbReference>
<gene>
    <name evidence="2" type="primary">soxA_3</name>
    <name evidence="2" type="ORF">J1TS3_31780</name>
</gene>
<keyword evidence="3" id="KW-1185">Reference proteome</keyword>
<dbReference type="InterPro" id="IPR036010">
    <property type="entry name" value="2Fe-2S_ferredoxin-like_sf"/>
</dbReference>
<keyword evidence="1" id="KW-0560">Oxidoreductase</keyword>
<dbReference type="RefSeq" id="WP_018707994.1">
    <property type="nucleotide sequence ID" value="NZ_BOQT01000012.1"/>
</dbReference>
<evidence type="ECO:0000256" key="1">
    <source>
        <dbReference type="ARBA" id="ARBA00023002"/>
    </source>
</evidence>
<accession>A0ABQ4K8I0</accession>
<organism evidence="2 3">
    <name type="scientific">Siminovitchia fordii</name>
    <dbReference type="NCBI Taxonomy" id="254759"/>
    <lineage>
        <taxon>Bacteria</taxon>
        <taxon>Bacillati</taxon>
        <taxon>Bacillota</taxon>
        <taxon>Bacilli</taxon>
        <taxon>Bacillales</taxon>
        <taxon>Bacillaceae</taxon>
        <taxon>Siminovitchia</taxon>
    </lineage>
</organism>
<comment type="caution">
    <text evidence="2">The sequence shown here is derived from an EMBL/GenBank/DDBJ whole genome shotgun (WGS) entry which is preliminary data.</text>
</comment>
<evidence type="ECO:0000313" key="3">
    <source>
        <dbReference type="Proteomes" id="UP000680279"/>
    </source>
</evidence>
<evidence type="ECO:0000313" key="2">
    <source>
        <dbReference type="EMBL" id="GIN22044.1"/>
    </source>
</evidence>
<dbReference type="InterPro" id="IPR042204">
    <property type="entry name" value="2Fe-2S-bd_N"/>
</dbReference>
<reference evidence="2 3" key="1">
    <citation type="submission" date="2021-03" db="EMBL/GenBank/DDBJ databases">
        <title>Antimicrobial resistance genes in bacteria isolated from Japanese honey, and their potential for conferring macrolide and lincosamide resistance in the American foulbrood pathogen Paenibacillus larvae.</title>
        <authorList>
            <person name="Okamoto M."/>
            <person name="Kumagai M."/>
            <person name="Kanamori H."/>
            <person name="Takamatsu D."/>
        </authorList>
    </citation>
    <scope>NUCLEOTIDE SEQUENCE [LARGE SCALE GENOMIC DNA]</scope>
    <source>
        <strain evidence="2 3">J1TS3</strain>
    </source>
</reference>
<dbReference type="Gene3D" id="3.10.20.440">
    <property type="entry name" value="2Fe-2S iron-sulphur cluster binding domain, sarcosine oxidase, alpha subunit, N-terminal domain"/>
    <property type="match status" value="1"/>
</dbReference>
<proteinExistence type="predicted"/>
<protein>
    <submittedName>
        <fullName evidence="2">Sarcosine oxidase subunit alpha</fullName>
    </submittedName>
</protein>
<name>A0ABQ4K8I0_9BACI</name>
<dbReference type="EMBL" id="BOQT01000012">
    <property type="protein sequence ID" value="GIN22044.1"/>
    <property type="molecule type" value="Genomic_DNA"/>
</dbReference>
<sequence length="107" mass="11922">MSSSFRINTLEERPKKIEFYFNNEKLIGYENEPIAASLLANGIRTIRTCEITGEGRGIFCGIGHCYECRADVDGIPNVRTCLTPNRQGTKVFSPSGSQSREISEDES</sequence>
<dbReference type="Pfam" id="PF13510">
    <property type="entry name" value="Fer2_4"/>
    <property type="match status" value="1"/>
</dbReference>
<dbReference type="SUPFAM" id="SSF54292">
    <property type="entry name" value="2Fe-2S ferredoxin-like"/>
    <property type="match status" value="1"/>
</dbReference>